<evidence type="ECO:0000259" key="1">
    <source>
        <dbReference type="Pfam" id="PF23162"/>
    </source>
</evidence>
<dbReference type="GO" id="GO:0031297">
    <property type="term" value="P:replication fork processing"/>
    <property type="evidence" value="ECO:0007669"/>
    <property type="project" value="TreeGrafter"/>
</dbReference>
<dbReference type="EMBL" id="UINC01008311">
    <property type="protein sequence ID" value="SVA37439.1"/>
    <property type="molecule type" value="Genomic_DNA"/>
</dbReference>
<gene>
    <name evidence="2" type="ORF">METZ01_LOCUS90293</name>
</gene>
<dbReference type="GO" id="GO:0042276">
    <property type="term" value="P:error-prone translesion synthesis"/>
    <property type="evidence" value="ECO:0007669"/>
    <property type="project" value="InterPro"/>
</dbReference>
<dbReference type="GO" id="GO:0003682">
    <property type="term" value="F:chromatin binding"/>
    <property type="evidence" value="ECO:0007669"/>
    <property type="project" value="TreeGrafter"/>
</dbReference>
<dbReference type="GO" id="GO:0003887">
    <property type="term" value="F:DNA-directed DNA polymerase activity"/>
    <property type="evidence" value="ECO:0007669"/>
    <property type="project" value="InterPro"/>
</dbReference>
<organism evidence="2">
    <name type="scientific">marine metagenome</name>
    <dbReference type="NCBI Taxonomy" id="408172"/>
    <lineage>
        <taxon>unclassified sequences</taxon>
        <taxon>metagenomes</taxon>
        <taxon>ecological metagenomes</taxon>
    </lineage>
</organism>
<dbReference type="PANTHER" id="PTHR31399:SF0">
    <property type="entry name" value="DNA-DIRECTED PRIMASE_POLYMERASE PROTEIN"/>
    <property type="match status" value="1"/>
</dbReference>
<feature type="domain" description="C962R-like N-terminal AEP" evidence="1">
    <location>
        <begin position="29"/>
        <end position="201"/>
    </location>
</feature>
<dbReference type="GO" id="GO:0005759">
    <property type="term" value="C:mitochondrial matrix"/>
    <property type="evidence" value="ECO:0007669"/>
    <property type="project" value="TreeGrafter"/>
</dbReference>
<dbReference type="Pfam" id="PF23162">
    <property type="entry name" value="AEP_C962R"/>
    <property type="match status" value="1"/>
</dbReference>
<evidence type="ECO:0000313" key="2">
    <source>
        <dbReference type="EMBL" id="SVA37439.1"/>
    </source>
</evidence>
<sequence length="500" mass="58170">MSYGRRTHLKTWLFKNKCFVKRGQDKEYTHLLLDGGKLHIPRELYTDFYNVLSMDICQGNRNCISENRTEIFRFLTDIDYIDEQPLTNDDIEIIAKKIQIGLELFLRNDLSVYERKIIVCTTGEYKTVTDQGYKLKKTGIHIIWPNVYVDVLHAKYLRSVIIQYLSQHHTLRPSHNPWEEVIDYAVYSSSGLRMKGSSKKVKCPLCKGKKDKVEYCEVCYGEGKKLEGNGRIYMPSLVLDGNGKVLKDELDILKNDNFEMLKQTSIRTFDTERNIKRLTKQDYPKWFDATKLIEHSEKPSAKRKKKKKKIMSFSDMMGTKKGLKRKVTLSHDSTEFVSINKFIKSLFSDHNEYKDQNIKDIFQCGPKKKRYYVIQTDSQYCQNVCRTHNTNHVWFLLNDKTICQKCFSESFNSSSICCGNYSSDVSPITRQLQNILYPELSSKRKENNKQNQGLDIKSSNGDIDTNEDASIKSFPSISLKLQISMQEWLKSLEGAVCKDC</sequence>
<dbReference type="AlphaFoldDB" id="A0A381VAQ2"/>
<dbReference type="InterPro" id="IPR044917">
    <property type="entry name" value="PRIMPOL"/>
</dbReference>
<reference evidence="2" key="1">
    <citation type="submission" date="2018-05" db="EMBL/GenBank/DDBJ databases">
        <authorList>
            <person name="Lanie J.A."/>
            <person name="Ng W.-L."/>
            <person name="Kazmierczak K.M."/>
            <person name="Andrzejewski T.M."/>
            <person name="Davidsen T.M."/>
            <person name="Wayne K.J."/>
            <person name="Tettelin H."/>
            <person name="Glass J.I."/>
            <person name="Rusch D."/>
            <person name="Podicherti R."/>
            <person name="Tsui H.-C.T."/>
            <person name="Winkler M.E."/>
        </authorList>
    </citation>
    <scope>NUCLEOTIDE SEQUENCE</scope>
</reference>
<accession>A0A381VAQ2</accession>
<dbReference type="GO" id="GO:0009411">
    <property type="term" value="P:response to UV"/>
    <property type="evidence" value="ECO:0007669"/>
    <property type="project" value="TreeGrafter"/>
</dbReference>
<protein>
    <recommendedName>
        <fullName evidence="1">C962R-like N-terminal AEP domain-containing protein</fullName>
    </recommendedName>
</protein>
<dbReference type="GO" id="GO:0006264">
    <property type="term" value="P:mitochondrial DNA replication"/>
    <property type="evidence" value="ECO:0007669"/>
    <property type="project" value="TreeGrafter"/>
</dbReference>
<proteinExistence type="predicted"/>
<dbReference type="GO" id="GO:0005634">
    <property type="term" value="C:nucleus"/>
    <property type="evidence" value="ECO:0007669"/>
    <property type="project" value="TreeGrafter"/>
</dbReference>
<dbReference type="InterPro" id="IPR056443">
    <property type="entry name" value="AEP_C962R"/>
</dbReference>
<name>A0A381VAQ2_9ZZZZ</name>
<dbReference type="PANTHER" id="PTHR31399">
    <property type="entry name" value="DNA-DIRECTED PRIMASE / POLYMERASE PROTEIN"/>
    <property type="match status" value="1"/>
</dbReference>